<dbReference type="InterPro" id="IPR013783">
    <property type="entry name" value="Ig-like_fold"/>
</dbReference>
<name>A0A4W5NPQ9_9TELE</name>
<dbReference type="GO" id="GO:0007156">
    <property type="term" value="P:homophilic cell adhesion via plasma membrane adhesion molecules"/>
    <property type="evidence" value="ECO:0007669"/>
    <property type="project" value="TreeGrafter"/>
</dbReference>
<proteinExistence type="predicted"/>
<dbReference type="PANTHER" id="PTHR45080:SF28">
    <property type="entry name" value="HEMICENTIN-2"/>
    <property type="match status" value="1"/>
</dbReference>
<dbReference type="GO" id="GO:0005886">
    <property type="term" value="C:plasma membrane"/>
    <property type="evidence" value="ECO:0007669"/>
    <property type="project" value="TreeGrafter"/>
</dbReference>
<dbReference type="Gene3D" id="2.60.40.10">
    <property type="entry name" value="Immunoglobulins"/>
    <property type="match status" value="1"/>
</dbReference>
<dbReference type="GO" id="GO:0030424">
    <property type="term" value="C:axon"/>
    <property type="evidence" value="ECO:0007669"/>
    <property type="project" value="TreeGrafter"/>
</dbReference>
<dbReference type="InterPro" id="IPR003598">
    <property type="entry name" value="Ig_sub2"/>
</dbReference>
<dbReference type="Ensembl" id="ENSHHUT00000054857.1">
    <property type="protein sequence ID" value="ENSHHUP00000053002.1"/>
    <property type="gene ID" value="ENSHHUG00000031842.1"/>
</dbReference>
<reference evidence="2" key="3">
    <citation type="submission" date="2025-09" db="UniProtKB">
        <authorList>
            <consortium name="Ensembl"/>
        </authorList>
    </citation>
    <scope>IDENTIFICATION</scope>
</reference>
<dbReference type="GeneTree" id="ENSGT01030000238468"/>
<reference evidence="3" key="1">
    <citation type="submission" date="2018-06" db="EMBL/GenBank/DDBJ databases">
        <title>Genome assembly of Danube salmon.</title>
        <authorList>
            <person name="Macqueen D.J."/>
            <person name="Gundappa M.K."/>
        </authorList>
    </citation>
    <scope>NUCLEOTIDE SEQUENCE [LARGE SCALE GENOMIC DNA]</scope>
</reference>
<evidence type="ECO:0000259" key="1">
    <source>
        <dbReference type="PROSITE" id="PS50835"/>
    </source>
</evidence>
<dbReference type="InterPro" id="IPR050958">
    <property type="entry name" value="Cell_Adh-Cytoskel_Orgn"/>
</dbReference>
<dbReference type="SUPFAM" id="SSF48726">
    <property type="entry name" value="Immunoglobulin"/>
    <property type="match status" value="1"/>
</dbReference>
<sequence>MVAVNTALELECTAEGVPPPTLSWLKDGRPLQGDSEIVQEDGHFLRITKVQVEDAGLYTCLATSPAGEDGKNHWVRVQGDTCVY</sequence>
<dbReference type="FunFam" id="2.60.40.10:FF:000285">
    <property type="entry name" value="Hemicentin 1"/>
    <property type="match status" value="1"/>
</dbReference>
<reference evidence="2" key="2">
    <citation type="submission" date="2025-08" db="UniProtKB">
        <authorList>
            <consortium name="Ensembl"/>
        </authorList>
    </citation>
    <scope>IDENTIFICATION</scope>
</reference>
<dbReference type="InterPro" id="IPR036179">
    <property type="entry name" value="Ig-like_dom_sf"/>
</dbReference>
<dbReference type="InterPro" id="IPR013098">
    <property type="entry name" value="Ig_I-set"/>
</dbReference>
<dbReference type="PROSITE" id="PS50835">
    <property type="entry name" value="IG_LIKE"/>
    <property type="match status" value="1"/>
</dbReference>
<dbReference type="STRING" id="62062.ENSHHUP00000053002"/>
<protein>
    <recommendedName>
        <fullName evidence="1">Ig-like domain-containing protein</fullName>
    </recommendedName>
</protein>
<evidence type="ECO:0000313" key="3">
    <source>
        <dbReference type="Proteomes" id="UP000314982"/>
    </source>
</evidence>
<evidence type="ECO:0000313" key="2">
    <source>
        <dbReference type="Ensembl" id="ENSHHUP00000053002.1"/>
    </source>
</evidence>
<dbReference type="Proteomes" id="UP000314982">
    <property type="component" value="Unassembled WGS sequence"/>
</dbReference>
<keyword evidence="3" id="KW-1185">Reference proteome</keyword>
<accession>A0A4W5NPQ9</accession>
<dbReference type="AlphaFoldDB" id="A0A4W5NPQ9"/>
<dbReference type="SMART" id="SM00408">
    <property type="entry name" value="IGc2"/>
    <property type="match status" value="1"/>
</dbReference>
<dbReference type="InterPro" id="IPR003599">
    <property type="entry name" value="Ig_sub"/>
</dbReference>
<dbReference type="PANTHER" id="PTHR45080">
    <property type="entry name" value="CONTACTIN 5"/>
    <property type="match status" value="1"/>
</dbReference>
<dbReference type="SMART" id="SM00409">
    <property type="entry name" value="IG"/>
    <property type="match status" value="1"/>
</dbReference>
<organism evidence="2 3">
    <name type="scientific">Hucho hucho</name>
    <name type="common">huchen</name>
    <dbReference type="NCBI Taxonomy" id="62062"/>
    <lineage>
        <taxon>Eukaryota</taxon>
        <taxon>Metazoa</taxon>
        <taxon>Chordata</taxon>
        <taxon>Craniata</taxon>
        <taxon>Vertebrata</taxon>
        <taxon>Euteleostomi</taxon>
        <taxon>Actinopterygii</taxon>
        <taxon>Neopterygii</taxon>
        <taxon>Teleostei</taxon>
        <taxon>Protacanthopterygii</taxon>
        <taxon>Salmoniformes</taxon>
        <taxon>Salmonidae</taxon>
        <taxon>Salmoninae</taxon>
        <taxon>Hucho</taxon>
    </lineage>
</organism>
<dbReference type="GO" id="GO:0008046">
    <property type="term" value="F:axon guidance receptor activity"/>
    <property type="evidence" value="ECO:0007669"/>
    <property type="project" value="TreeGrafter"/>
</dbReference>
<dbReference type="Pfam" id="PF07679">
    <property type="entry name" value="I-set"/>
    <property type="match status" value="1"/>
</dbReference>
<dbReference type="InterPro" id="IPR007110">
    <property type="entry name" value="Ig-like_dom"/>
</dbReference>
<dbReference type="GO" id="GO:0050808">
    <property type="term" value="P:synapse organization"/>
    <property type="evidence" value="ECO:0007669"/>
    <property type="project" value="TreeGrafter"/>
</dbReference>
<feature type="domain" description="Ig-like" evidence="1">
    <location>
        <begin position="1"/>
        <end position="78"/>
    </location>
</feature>
<dbReference type="GO" id="GO:0043025">
    <property type="term" value="C:neuronal cell body"/>
    <property type="evidence" value="ECO:0007669"/>
    <property type="project" value="TreeGrafter"/>
</dbReference>